<feature type="repeat" description="WD" evidence="3">
    <location>
        <begin position="544"/>
        <end position="585"/>
    </location>
</feature>
<feature type="repeat" description="WD" evidence="3">
    <location>
        <begin position="171"/>
        <end position="204"/>
    </location>
</feature>
<evidence type="ECO:0000256" key="2">
    <source>
        <dbReference type="ARBA" id="ARBA00022737"/>
    </source>
</evidence>
<keyword evidence="2" id="KW-0677">Repeat</keyword>
<keyword evidence="1 3" id="KW-0853">WD repeat</keyword>
<dbReference type="InterPro" id="IPR019775">
    <property type="entry name" value="WD40_repeat_CS"/>
</dbReference>
<dbReference type="PROSITE" id="PS00028">
    <property type="entry name" value="ZINC_FINGER_C2H2_1"/>
    <property type="match status" value="1"/>
</dbReference>
<dbReference type="PROSITE" id="PS50082">
    <property type="entry name" value="WD_REPEATS_2"/>
    <property type="match status" value="9"/>
</dbReference>
<feature type="repeat" description="WD" evidence="3">
    <location>
        <begin position="502"/>
        <end position="543"/>
    </location>
</feature>
<proteinExistence type="predicted"/>
<dbReference type="SMART" id="SM00320">
    <property type="entry name" value="WD40"/>
    <property type="match status" value="10"/>
</dbReference>
<evidence type="ECO:0000256" key="3">
    <source>
        <dbReference type="PROSITE-ProRule" id="PRU00221"/>
    </source>
</evidence>
<dbReference type="Gene3D" id="2.130.10.10">
    <property type="entry name" value="YVTN repeat-like/Quinoprotein amine dehydrogenase"/>
    <property type="match status" value="3"/>
</dbReference>
<dbReference type="PROSITE" id="PS50294">
    <property type="entry name" value="WD_REPEATS_REGION"/>
    <property type="match status" value="9"/>
</dbReference>
<feature type="repeat" description="WD" evidence="3">
    <location>
        <begin position="460"/>
        <end position="495"/>
    </location>
</feature>
<evidence type="ECO:0000313" key="6">
    <source>
        <dbReference type="Proteomes" id="UP000187209"/>
    </source>
</evidence>
<name>A0A1R2C5S8_9CILI</name>
<dbReference type="PANTHER" id="PTHR19879:SF9">
    <property type="entry name" value="TRANSCRIPTION INITIATION FACTOR TFIID SUBUNIT 5"/>
    <property type="match status" value="1"/>
</dbReference>
<dbReference type="InterPro" id="IPR036322">
    <property type="entry name" value="WD40_repeat_dom_sf"/>
</dbReference>
<dbReference type="InterPro" id="IPR013087">
    <property type="entry name" value="Znf_C2H2_type"/>
</dbReference>
<feature type="domain" description="C2H2-type" evidence="4">
    <location>
        <begin position="19"/>
        <end position="39"/>
    </location>
</feature>
<accession>A0A1R2C5S8</accession>
<organism evidence="5 6">
    <name type="scientific">Stentor coeruleus</name>
    <dbReference type="NCBI Taxonomy" id="5963"/>
    <lineage>
        <taxon>Eukaryota</taxon>
        <taxon>Sar</taxon>
        <taxon>Alveolata</taxon>
        <taxon>Ciliophora</taxon>
        <taxon>Postciliodesmatophora</taxon>
        <taxon>Heterotrichea</taxon>
        <taxon>Heterotrichida</taxon>
        <taxon>Stentoridae</taxon>
        <taxon>Stentor</taxon>
    </lineage>
</organism>
<feature type="repeat" description="WD" evidence="3">
    <location>
        <begin position="418"/>
        <end position="459"/>
    </location>
</feature>
<dbReference type="CDD" id="cd00200">
    <property type="entry name" value="WD40"/>
    <property type="match status" value="1"/>
</dbReference>
<evidence type="ECO:0000259" key="4">
    <source>
        <dbReference type="PROSITE" id="PS00028"/>
    </source>
</evidence>
<keyword evidence="6" id="KW-1185">Reference proteome</keyword>
<dbReference type="PANTHER" id="PTHR19879">
    <property type="entry name" value="TRANSCRIPTION INITIATION FACTOR TFIID"/>
    <property type="match status" value="1"/>
</dbReference>
<dbReference type="InterPro" id="IPR020472">
    <property type="entry name" value="WD40_PAC1"/>
</dbReference>
<feature type="repeat" description="WD" evidence="3">
    <location>
        <begin position="297"/>
        <end position="330"/>
    </location>
</feature>
<dbReference type="OrthoDB" id="10255630at2759"/>
<dbReference type="SUPFAM" id="SSF50998">
    <property type="entry name" value="Quinoprotein alcohol dehydrogenase-like"/>
    <property type="match status" value="1"/>
</dbReference>
<sequence>MDFISLKCKTCDNKPIRQCNSCLKCYLCDNCTQLHIKCHEEQESECIFGKIRIKLPEDKIKQLKNSIKKTIETIEKYKKEIITEGLKALNQIQNKMRSSFEYLDMMIADYNKLIGLKIFEEKDYIRAEEIIKTDLVFDYPMLLDAEVDFIKVHKIQKPQCKSQKFNKTYTLQGHTGIVKSISFSNDDHYLVSGSSDKTIVVWDLIEKRQEAIFIGHTDQVLSVTITYDNQLIISGSDDKTVRVWNLNSKCQDMIFEGFRSSVNTVAVTHDNKFVISGSTDKSIKVWNLIEKNLEYEFKGHTSNVNRIIITADDQYVISGSSDNSIILWNMLGKYQEDIIEYHPSGVNFISMIYNNQCLSICDNKFIVWSLDEKKLILELPFYSAFALSQDEKTLITCSDNRTILQVWDIKEKYIQGELQGHLKEIKCVTISKDNQFAVTGSSDSTVKVWNLSSRQQIANFKGHLKEVRTVVITNDNQFVISGSEDLTIKVWNLQSKILEKEFTGHANFINAIAISSDNKFIVSGSSDKTIKVWNLYEKQKEINLLGHNDTVVCIAISNDNQYIVTGSREKTIRVWNLSKKKIIRALKGYFSSILNISIASDNRTIVFSTEDKSVRIWKIGGGRSEQIICNLDNFKSRSFLNTAENKVYFTNGIGLVQLNLGTNELKQKMILHPEIEKIFKDNHHLYPQLLPKASIIA</sequence>
<evidence type="ECO:0000256" key="1">
    <source>
        <dbReference type="ARBA" id="ARBA00022574"/>
    </source>
</evidence>
<comment type="caution">
    <text evidence="5">The sequence shown here is derived from an EMBL/GenBank/DDBJ whole genome shotgun (WGS) entry which is preliminary data.</text>
</comment>
<dbReference type="EMBL" id="MPUH01000271">
    <property type="protein sequence ID" value="OMJ84366.1"/>
    <property type="molecule type" value="Genomic_DNA"/>
</dbReference>
<dbReference type="AlphaFoldDB" id="A0A1R2C5S8"/>
<dbReference type="PRINTS" id="PR00320">
    <property type="entry name" value="GPROTEINBRPT"/>
</dbReference>
<gene>
    <name evidence="5" type="ORF">SteCoe_14517</name>
</gene>
<dbReference type="InterPro" id="IPR015943">
    <property type="entry name" value="WD40/YVTN_repeat-like_dom_sf"/>
</dbReference>
<dbReference type="Pfam" id="PF00400">
    <property type="entry name" value="WD40"/>
    <property type="match status" value="9"/>
</dbReference>
<feature type="repeat" description="WD" evidence="3">
    <location>
        <begin position="213"/>
        <end position="248"/>
    </location>
</feature>
<evidence type="ECO:0000313" key="5">
    <source>
        <dbReference type="EMBL" id="OMJ84366.1"/>
    </source>
</evidence>
<protein>
    <recommendedName>
        <fullName evidence="4">C2H2-type domain-containing protein</fullName>
    </recommendedName>
</protein>
<feature type="repeat" description="WD" evidence="3">
    <location>
        <begin position="586"/>
        <end position="627"/>
    </location>
</feature>
<dbReference type="InterPro" id="IPR011047">
    <property type="entry name" value="Quinoprotein_ADH-like_sf"/>
</dbReference>
<dbReference type="Proteomes" id="UP000187209">
    <property type="component" value="Unassembled WGS sequence"/>
</dbReference>
<feature type="repeat" description="WD" evidence="3">
    <location>
        <begin position="255"/>
        <end position="288"/>
    </location>
</feature>
<dbReference type="SUPFAM" id="SSF50978">
    <property type="entry name" value="WD40 repeat-like"/>
    <property type="match status" value="1"/>
</dbReference>
<dbReference type="PROSITE" id="PS00678">
    <property type="entry name" value="WD_REPEATS_1"/>
    <property type="match status" value="7"/>
</dbReference>
<dbReference type="InterPro" id="IPR001680">
    <property type="entry name" value="WD40_rpt"/>
</dbReference>
<reference evidence="5 6" key="1">
    <citation type="submission" date="2016-11" db="EMBL/GenBank/DDBJ databases">
        <title>The macronuclear genome of Stentor coeruleus: a giant cell with tiny introns.</title>
        <authorList>
            <person name="Slabodnick M."/>
            <person name="Ruby J.G."/>
            <person name="Reiff S.B."/>
            <person name="Swart E.C."/>
            <person name="Gosai S."/>
            <person name="Prabakaran S."/>
            <person name="Witkowska E."/>
            <person name="Larue G.E."/>
            <person name="Fisher S."/>
            <person name="Freeman R.M."/>
            <person name="Gunawardena J."/>
            <person name="Chu W."/>
            <person name="Stover N.A."/>
            <person name="Gregory B.D."/>
            <person name="Nowacki M."/>
            <person name="Derisi J."/>
            <person name="Roy S.W."/>
            <person name="Marshall W.F."/>
            <person name="Sood P."/>
        </authorList>
    </citation>
    <scope>NUCLEOTIDE SEQUENCE [LARGE SCALE GENOMIC DNA]</scope>
    <source>
        <strain evidence="5">WM001</strain>
    </source>
</reference>